<sequence length="165" mass="19295">MPHFINFPFEIIVDICSYIDLYSLNALALSCKDLTFVLKHPPLWRHIRFINLEEQIQIEKQFLSPLNYTTFQIPYKLSRVDDRRARQLLNIDALTEGEKYLYEKLSKKFQPTKLNVQDISGGCGSMYAIEISSSVFKGLPMIKQHRMVNELLEDDIKKMHGIRVS</sequence>
<dbReference type="AlphaFoldDB" id="A0A9N8W3Z8"/>
<dbReference type="InterPro" id="IPR036047">
    <property type="entry name" value="F-box-like_dom_sf"/>
</dbReference>
<dbReference type="PANTHER" id="PTHR46188:SF1">
    <property type="entry name" value="BOLA-LIKE PROTEIN 3"/>
    <property type="match status" value="1"/>
</dbReference>
<dbReference type="Pfam" id="PF01722">
    <property type="entry name" value="BolA"/>
    <property type="match status" value="1"/>
</dbReference>
<dbReference type="SUPFAM" id="SSF82657">
    <property type="entry name" value="BolA-like"/>
    <property type="match status" value="1"/>
</dbReference>
<dbReference type="InterPro" id="IPR036065">
    <property type="entry name" value="BolA-like_sf"/>
</dbReference>
<accession>A0A9N8W3Z8</accession>
<dbReference type="PANTHER" id="PTHR46188">
    <property type="entry name" value="BOLA-LIKE PROTEIN 3"/>
    <property type="match status" value="1"/>
</dbReference>
<evidence type="ECO:0000256" key="2">
    <source>
        <dbReference type="RuleBase" id="RU003860"/>
    </source>
</evidence>
<dbReference type="EMBL" id="CAJVPZ010000685">
    <property type="protein sequence ID" value="CAG8473441.1"/>
    <property type="molecule type" value="Genomic_DNA"/>
</dbReference>
<dbReference type="Proteomes" id="UP000789396">
    <property type="component" value="Unassembled WGS sequence"/>
</dbReference>
<keyword evidence="5" id="KW-1185">Reference proteome</keyword>
<comment type="caution">
    <text evidence="4">The sequence shown here is derived from an EMBL/GenBank/DDBJ whole genome shotgun (WGS) entry which is preliminary data.</text>
</comment>
<dbReference type="Pfam" id="PF12937">
    <property type="entry name" value="F-box-like"/>
    <property type="match status" value="1"/>
</dbReference>
<dbReference type="GO" id="GO:0005759">
    <property type="term" value="C:mitochondrial matrix"/>
    <property type="evidence" value="ECO:0007669"/>
    <property type="project" value="TreeGrafter"/>
</dbReference>
<evidence type="ECO:0000259" key="3">
    <source>
        <dbReference type="PROSITE" id="PS50181"/>
    </source>
</evidence>
<reference evidence="4" key="1">
    <citation type="submission" date="2021-06" db="EMBL/GenBank/DDBJ databases">
        <authorList>
            <person name="Kallberg Y."/>
            <person name="Tangrot J."/>
            <person name="Rosling A."/>
        </authorList>
    </citation>
    <scope>NUCLEOTIDE SEQUENCE</scope>
    <source>
        <strain evidence="4">IN212</strain>
    </source>
</reference>
<dbReference type="InterPro" id="IPR002634">
    <property type="entry name" value="BolA"/>
</dbReference>
<dbReference type="OrthoDB" id="203381at2759"/>
<dbReference type="SUPFAM" id="SSF81383">
    <property type="entry name" value="F-box domain"/>
    <property type="match status" value="1"/>
</dbReference>
<dbReference type="Gene3D" id="3.30.300.90">
    <property type="entry name" value="BolA-like"/>
    <property type="match status" value="1"/>
</dbReference>
<name>A0A9N8W3Z8_9GLOM</name>
<organism evidence="4 5">
    <name type="scientific">Racocetra fulgida</name>
    <dbReference type="NCBI Taxonomy" id="60492"/>
    <lineage>
        <taxon>Eukaryota</taxon>
        <taxon>Fungi</taxon>
        <taxon>Fungi incertae sedis</taxon>
        <taxon>Mucoromycota</taxon>
        <taxon>Glomeromycotina</taxon>
        <taxon>Glomeromycetes</taxon>
        <taxon>Diversisporales</taxon>
        <taxon>Gigasporaceae</taxon>
        <taxon>Racocetra</taxon>
    </lineage>
</organism>
<evidence type="ECO:0000313" key="4">
    <source>
        <dbReference type="EMBL" id="CAG8473441.1"/>
    </source>
</evidence>
<feature type="domain" description="F-box" evidence="3">
    <location>
        <begin position="1"/>
        <end position="47"/>
    </location>
</feature>
<dbReference type="InterPro" id="IPR001810">
    <property type="entry name" value="F-box_dom"/>
</dbReference>
<dbReference type="InterPro" id="IPR052275">
    <property type="entry name" value="Mt_Fe-S_assembly_factor"/>
</dbReference>
<protein>
    <submittedName>
        <fullName evidence="4">8890_t:CDS:1</fullName>
    </submittedName>
</protein>
<comment type="similarity">
    <text evidence="1 2">Belongs to the BolA/IbaG family.</text>
</comment>
<gene>
    <name evidence="4" type="ORF">RFULGI_LOCUS1223</name>
</gene>
<dbReference type="PROSITE" id="PS50181">
    <property type="entry name" value="FBOX"/>
    <property type="match status" value="1"/>
</dbReference>
<proteinExistence type="inferred from homology"/>
<evidence type="ECO:0000256" key="1">
    <source>
        <dbReference type="ARBA" id="ARBA00005578"/>
    </source>
</evidence>
<evidence type="ECO:0000313" key="5">
    <source>
        <dbReference type="Proteomes" id="UP000789396"/>
    </source>
</evidence>